<dbReference type="Pfam" id="PF08711">
    <property type="entry name" value="Med26"/>
    <property type="match status" value="1"/>
</dbReference>
<dbReference type="AlphaFoldDB" id="A0A8K0MI44"/>
<dbReference type="PANTHER" id="PTHR47292">
    <property type="entry name" value="TRANSCRIPTION ELONGATION FACTOR (TFIIS) FAMILY PROTEIN-RELATED"/>
    <property type="match status" value="1"/>
</dbReference>
<comment type="caution">
    <text evidence="4">The sequence shown here is derived from an EMBL/GenBank/DDBJ whole genome shotgun (WGS) entry which is preliminary data.</text>
</comment>
<feature type="region of interest" description="Disordered" evidence="2">
    <location>
        <begin position="701"/>
        <end position="721"/>
    </location>
</feature>
<dbReference type="OrthoDB" id="1595674at2759"/>
<feature type="domain" description="TFIIS N-terminal" evidence="3">
    <location>
        <begin position="73"/>
        <end position="153"/>
    </location>
</feature>
<feature type="region of interest" description="Disordered" evidence="2">
    <location>
        <begin position="509"/>
        <end position="612"/>
    </location>
</feature>
<name>A0A8K0MI44_9ROSA</name>
<accession>A0A8K0MI44</accession>
<feature type="region of interest" description="Disordered" evidence="2">
    <location>
        <begin position="977"/>
        <end position="1021"/>
    </location>
</feature>
<dbReference type="Proteomes" id="UP000796880">
    <property type="component" value="Unassembled WGS sequence"/>
</dbReference>
<evidence type="ECO:0000256" key="1">
    <source>
        <dbReference type="PROSITE-ProRule" id="PRU00649"/>
    </source>
</evidence>
<reference evidence="4" key="1">
    <citation type="submission" date="2020-03" db="EMBL/GenBank/DDBJ databases">
        <title>A high-quality chromosome-level genome assembly of a woody plant with both climbing and erect habits, Rhamnella rubrinervis.</title>
        <authorList>
            <person name="Lu Z."/>
            <person name="Yang Y."/>
            <person name="Zhu X."/>
            <person name="Sun Y."/>
        </authorList>
    </citation>
    <scope>NUCLEOTIDE SEQUENCE</scope>
    <source>
        <strain evidence="4">BYM</strain>
        <tissue evidence="4">Leaf</tissue>
    </source>
</reference>
<evidence type="ECO:0000313" key="4">
    <source>
        <dbReference type="EMBL" id="KAF3446796.1"/>
    </source>
</evidence>
<organism evidence="4 5">
    <name type="scientific">Rhamnella rubrinervis</name>
    <dbReference type="NCBI Taxonomy" id="2594499"/>
    <lineage>
        <taxon>Eukaryota</taxon>
        <taxon>Viridiplantae</taxon>
        <taxon>Streptophyta</taxon>
        <taxon>Embryophyta</taxon>
        <taxon>Tracheophyta</taxon>
        <taxon>Spermatophyta</taxon>
        <taxon>Magnoliopsida</taxon>
        <taxon>eudicotyledons</taxon>
        <taxon>Gunneridae</taxon>
        <taxon>Pentapetalae</taxon>
        <taxon>rosids</taxon>
        <taxon>fabids</taxon>
        <taxon>Rosales</taxon>
        <taxon>Rhamnaceae</taxon>
        <taxon>rhamnoid group</taxon>
        <taxon>Rhamneae</taxon>
        <taxon>Rhamnella</taxon>
    </lineage>
</organism>
<dbReference type="EMBL" id="VOIH02000005">
    <property type="protein sequence ID" value="KAF3446796.1"/>
    <property type="molecule type" value="Genomic_DNA"/>
</dbReference>
<protein>
    <recommendedName>
        <fullName evidence="3">TFIIS N-terminal domain-containing protein</fullName>
    </recommendedName>
</protein>
<dbReference type="InterPro" id="IPR017923">
    <property type="entry name" value="TFIIS_N"/>
</dbReference>
<keyword evidence="1" id="KW-0539">Nucleus</keyword>
<dbReference type="SUPFAM" id="SSF47676">
    <property type="entry name" value="Conserved domain common to transcription factors TFIIS, elongin A, CRSP70"/>
    <property type="match status" value="1"/>
</dbReference>
<feature type="compositionally biased region" description="Polar residues" evidence="2">
    <location>
        <begin position="982"/>
        <end position="993"/>
    </location>
</feature>
<feature type="region of interest" description="Disordered" evidence="2">
    <location>
        <begin position="190"/>
        <end position="209"/>
    </location>
</feature>
<dbReference type="Gene3D" id="1.20.930.10">
    <property type="entry name" value="Conserved domain common to transcription factors TFIIS, elongin A, CRSP70"/>
    <property type="match status" value="1"/>
</dbReference>
<evidence type="ECO:0000313" key="5">
    <source>
        <dbReference type="Proteomes" id="UP000796880"/>
    </source>
</evidence>
<comment type="subcellular location">
    <subcellularLocation>
        <location evidence="1">Nucleus</location>
    </subcellularLocation>
</comment>
<feature type="region of interest" description="Disordered" evidence="2">
    <location>
        <begin position="651"/>
        <end position="683"/>
    </location>
</feature>
<feature type="compositionally biased region" description="Low complexity" evidence="2">
    <location>
        <begin position="269"/>
        <end position="283"/>
    </location>
</feature>
<dbReference type="InterPro" id="IPR035441">
    <property type="entry name" value="TFIIS/LEDGF_dom_sf"/>
</dbReference>
<feature type="compositionally biased region" description="Basic and acidic residues" evidence="2">
    <location>
        <begin position="566"/>
        <end position="575"/>
    </location>
</feature>
<feature type="compositionally biased region" description="Low complexity" evidence="2">
    <location>
        <begin position="707"/>
        <end position="718"/>
    </location>
</feature>
<sequence length="1021" mass="110769">MTLEDFFTLTEMKDGLTALSRVEELVAVMQKENDCVVKNVGDATRQWAAVASTIAATENKDCLDLFIQLDGLGFIERWLKDAQKFGSDTNESFVEESITALLRALEKLHTNNEKSVCSGIWNTVENLLGHKSSRIQERARVLFDSWKQERDGDAVHHDVENVRVLKEETNSQVFGEDGRSSALNITTPEEVAKEETQTSVAAKDQMLPLRSLDGQPERVDDIQIRHNNQLSTPKGLDSADTGEKSSDPLVSSIVSNPVQENPSVKEESPTCSPGGTTSSGTCSFPVPKKGSIEGQSDSPKVNELSKNEMQADKVNISSDKLIGTELYSPLIPLGHEGVVSGADAASSQEFVKQSALQNKFDANENDVCQKISGDTMTPPSDSKNVMGDMRVINHCNTTTQDGECCSNALQDSSGFDSTSGKPEDLEISRVDDLGAVEDKENTSDEVEDLRNVYKFSKPILDKRSPGVMDNRRSDIGLEYTMDDPLELARKVAQEVERELREPFCCSSSEKISEGGLRQPDSPDSINGKQDLPSEITPKELPTGQSHSTEASPEKEHVFNSANQDTAPEHCIHDIESSQVTESAQEPDMETEKGLSGFDLNQEVCSDEMDHPVNPVSTPIPIVSVSRPLTTPGLPVAPLHFEGTLGWKGSAATSAFRPASPRKISDSDKNHSVGGTSDSSKQRQDFLDFDLNVAEDGESLGKEIPAASGLPSGESSVEVSPKKSERFQLDLNRMDDDGEALPSDFRVGGQLVYNRNGHRSPSPVSSSSSMQASMRNFDLNDRPYFQDSIEQGPSKSTQTVNAYGGPKPDASVISIMGARVEVNKKDFVPQVLSLTNGKTNEPLVDASVARTGSFLGLGPMASYTHPSVFAYNGLATGRPAMSLSSAVYGPGGTIPYMVDSRGAQVVPQIMASASAAVPPSYSQPPFIISMTNSTQPVLNGAGPSRPSFDLNSGFMVDGGNRESNLRQFFIPDQGRSMEEHLRTNSQQQPPSTSGVAGKRKEPDGGWDSYPFNYKHQQQPPWR</sequence>
<proteinExistence type="predicted"/>
<gene>
    <name evidence="4" type="ORF">FNV43_RR11976</name>
</gene>
<dbReference type="PROSITE" id="PS51319">
    <property type="entry name" value="TFIIS_N"/>
    <property type="match status" value="1"/>
</dbReference>
<dbReference type="GO" id="GO:0005634">
    <property type="term" value="C:nucleus"/>
    <property type="evidence" value="ECO:0007669"/>
    <property type="project" value="UniProtKB-SubCell"/>
</dbReference>
<dbReference type="PANTHER" id="PTHR47292:SF1">
    <property type="entry name" value="TRANSCRIPTION ELONGATION FACTOR (TFIIS) FAMILY PROTEIN"/>
    <property type="match status" value="1"/>
</dbReference>
<evidence type="ECO:0000256" key="2">
    <source>
        <dbReference type="SAM" id="MobiDB-lite"/>
    </source>
</evidence>
<feature type="compositionally biased region" description="Polar residues" evidence="2">
    <location>
        <begin position="248"/>
        <end position="262"/>
    </location>
</feature>
<keyword evidence="5" id="KW-1185">Reference proteome</keyword>
<evidence type="ECO:0000259" key="3">
    <source>
        <dbReference type="PROSITE" id="PS51319"/>
    </source>
</evidence>
<feature type="region of interest" description="Disordered" evidence="2">
    <location>
        <begin position="224"/>
        <end position="306"/>
    </location>
</feature>